<reference evidence="2" key="1">
    <citation type="submission" date="2020-10" db="EMBL/GenBank/DDBJ databases">
        <title>Ca. Dormibacterota MAGs.</title>
        <authorList>
            <person name="Montgomery K."/>
        </authorList>
    </citation>
    <scope>NUCLEOTIDE SEQUENCE [LARGE SCALE GENOMIC DNA]</scope>
    <source>
        <strain evidence="2">SC8812_S17_10</strain>
    </source>
</reference>
<name>A0A934N819_9BACT</name>
<dbReference type="Pfam" id="PF01814">
    <property type="entry name" value="Hemerythrin"/>
    <property type="match status" value="1"/>
</dbReference>
<evidence type="ECO:0000313" key="3">
    <source>
        <dbReference type="Proteomes" id="UP000612893"/>
    </source>
</evidence>
<proteinExistence type="predicted"/>
<dbReference type="EMBL" id="JAEKNR010000039">
    <property type="protein sequence ID" value="MBJ7597124.1"/>
    <property type="molecule type" value="Genomic_DNA"/>
</dbReference>
<protein>
    <submittedName>
        <fullName evidence="2">Hemerythrin domain-containing protein</fullName>
    </submittedName>
</protein>
<dbReference type="Gene3D" id="1.20.120.520">
    <property type="entry name" value="nmb1532 protein domain like"/>
    <property type="match status" value="1"/>
</dbReference>
<organism evidence="2 3">
    <name type="scientific">Candidatus Nephthysia bennettiae</name>
    <dbReference type="NCBI Taxonomy" id="3127016"/>
    <lineage>
        <taxon>Bacteria</taxon>
        <taxon>Bacillati</taxon>
        <taxon>Candidatus Dormiibacterota</taxon>
        <taxon>Candidatus Dormibacteria</taxon>
        <taxon>Candidatus Dormibacterales</taxon>
        <taxon>Candidatus Dormibacteraceae</taxon>
        <taxon>Candidatus Nephthysia</taxon>
    </lineage>
</organism>
<dbReference type="Proteomes" id="UP000612893">
    <property type="component" value="Unassembled WGS sequence"/>
</dbReference>
<sequence length="81" mass="9342">MYRSVSDQSLAPILERLKEEHERIAEILQEVDAELVAMIEDDQHLDEARRAVQRLGASLLAHLQKEEDQLLEPIGRLSIRI</sequence>
<comment type="caution">
    <text evidence="2">The sequence shown here is derived from an EMBL/GenBank/DDBJ whole genome shotgun (WGS) entry which is preliminary data.</text>
</comment>
<dbReference type="RefSeq" id="WP_338199113.1">
    <property type="nucleotide sequence ID" value="NZ_JAEKNR010000039.1"/>
</dbReference>
<dbReference type="AlphaFoldDB" id="A0A934N819"/>
<evidence type="ECO:0000259" key="1">
    <source>
        <dbReference type="Pfam" id="PF01814"/>
    </source>
</evidence>
<evidence type="ECO:0000313" key="2">
    <source>
        <dbReference type="EMBL" id="MBJ7597124.1"/>
    </source>
</evidence>
<accession>A0A934N819</accession>
<keyword evidence="3" id="KW-1185">Reference proteome</keyword>
<gene>
    <name evidence="2" type="ORF">JF922_03430</name>
</gene>
<feature type="domain" description="Hemerythrin-like" evidence="1">
    <location>
        <begin position="14"/>
        <end position="71"/>
    </location>
</feature>
<dbReference type="InterPro" id="IPR012312">
    <property type="entry name" value="Hemerythrin-like"/>
</dbReference>